<dbReference type="GO" id="GO:0003677">
    <property type="term" value="F:DNA binding"/>
    <property type="evidence" value="ECO:0007669"/>
    <property type="project" value="InterPro"/>
</dbReference>
<dbReference type="SUPFAM" id="SSF53098">
    <property type="entry name" value="Ribonuclease H-like"/>
    <property type="match status" value="1"/>
</dbReference>
<dbReference type="GO" id="GO:0006313">
    <property type="term" value="P:DNA transposition"/>
    <property type="evidence" value="ECO:0007669"/>
    <property type="project" value="InterPro"/>
</dbReference>
<gene>
    <name evidence="2" type="ORF">THSYN_06510</name>
</gene>
<sequence>MPAPKPAAVAFEEFLKELPADYAEQAREFKAFTRSRKVRTPADLLQLLMLYCGLDQALRTTAGTFTLWQQRLTDTAIRQRLMACGPWLKALLHRMLPAAMTAVTGFRLLVVDGSSLQGPGATGTDYRVHLVLDLTNLTMHVVQVTGVEGAESLARYPWQAGDIVLADRGYNQPQVILELSARQVWVVVRLMPTAMPLYLREMGEEQRDPTAARLDVAAHLRAATDDTVTVPVWLRGQQTSGPGWLHAVRLPPAAAAAACQRCRKVAKRKGWTPSAAALFLTGWMMVFTTVPPDAVDGSAVLALYRCRWQVELMFKRLKSLLDLDHLRTQQNSALGTVWILGKLLYALVIERHIQHQSPAAWDRLDQPRRVTPWRLVALARRQVDAWILEVHRWRPERWAACLEVITERPCRRRLQTLPAAVIAFLSAPGNQLVA</sequence>
<dbReference type="Pfam" id="PF01609">
    <property type="entry name" value="DDE_Tnp_1"/>
    <property type="match status" value="1"/>
</dbReference>
<dbReference type="InterPro" id="IPR012337">
    <property type="entry name" value="RNaseH-like_sf"/>
</dbReference>
<dbReference type="RefSeq" id="WP_100918430.1">
    <property type="nucleotide sequence ID" value="NZ_CP020370.1"/>
</dbReference>
<protein>
    <recommendedName>
        <fullName evidence="1">Transposase IS4-like domain-containing protein</fullName>
    </recommendedName>
</protein>
<evidence type="ECO:0000259" key="1">
    <source>
        <dbReference type="Pfam" id="PF01609"/>
    </source>
</evidence>
<dbReference type="Gene3D" id="3.90.350.10">
    <property type="entry name" value="Transposase Inhibitor Protein From Tn5, Chain A, domain 1"/>
    <property type="match status" value="1"/>
</dbReference>
<organism evidence="2 3">
    <name type="scientific">Candidatus Thiodictyon syntrophicum</name>
    <dbReference type="NCBI Taxonomy" id="1166950"/>
    <lineage>
        <taxon>Bacteria</taxon>
        <taxon>Pseudomonadati</taxon>
        <taxon>Pseudomonadota</taxon>
        <taxon>Gammaproteobacteria</taxon>
        <taxon>Chromatiales</taxon>
        <taxon>Chromatiaceae</taxon>
        <taxon>Thiodictyon</taxon>
    </lineage>
</organism>
<dbReference type="InterPro" id="IPR002559">
    <property type="entry name" value="Transposase_11"/>
</dbReference>
<dbReference type="PANTHER" id="PTHR33258">
    <property type="entry name" value="TRANSPOSASE INSL FOR INSERTION SEQUENCE ELEMENT IS186A-RELATED"/>
    <property type="match status" value="1"/>
</dbReference>
<evidence type="ECO:0000313" key="3">
    <source>
        <dbReference type="Proteomes" id="UP000232638"/>
    </source>
</evidence>
<dbReference type="OrthoDB" id="5756450at2"/>
<proteinExistence type="predicted"/>
<evidence type="ECO:0000313" key="2">
    <source>
        <dbReference type="EMBL" id="AUB80639.1"/>
    </source>
</evidence>
<name>A0A2K8U5G5_9GAMM</name>
<feature type="domain" description="Transposase IS4-like" evidence="1">
    <location>
        <begin position="107"/>
        <end position="345"/>
    </location>
</feature>
<dbReference type="KEGG" id="tsy:THSYN_06510"/>
<reference evidence="2 3" key="1">
    <citation type="submission" date="2017-03" db="EMBL/GenBank/DDBJ databases">
        <title>Complete genome sequence of Candidatus 'Thiodictyon syntrophicum' sp. nov. strain Cad16T, a photolithoautotroph purple sulfur bacterium isolated from an alpine meromictic lake.</title>
        <authorList>
            <person name="Luedin S.M."/>
            <person name="Pothier J.F."/>
            <person name="Danza F."/>
            <person name="Storelli N."/>
            <person name="Wittwer M."/>
            <person name="Tonolla M."/>
        </authorList>
    </citation>
    <scope>NUCLEOTIDE SEQUENCE [LARGE SCALE GENOMIC DNA]</scope>
    <source>
        <strain evidence="2 3">Cad16T</strain>
    </source>
</reference>
<dbReference type="PANTHER" id="PTHR33258:SF1">
    <property type="entry name" value="TRANSPOSASE INSL FOR INSERTION SEQUENCE ELEMENT IS186A-RELATED"/>
    <property type="match status" value="1"/>
</dbReference>
<dbReference type="GO" id="GO:0004803">
    <property type="term" value="F:transposase activity"/>
    <property type="evidence" value="ECO:0007669"/>
    <property type="project" value="InterPro"/>
</dbReference>
<dbReference type="EMBL" id="CP020370">
    <property type="protein sequence ID" value="AUB80639.1"/>
    <property type="molecule type" value="Genomic_DNA"/>
</dbReference>
<dbReference type="AlphaFoldDB" id="A0A2K8U5G5"/>
<accession>A0A2K8U5G5</accession>
<keyword evidence="3" id="KW-1185">Reference proteome</keyword>
<dbReference type="Proteomes" id="UP000232638">
    <property type="component" value="Chromosome"/>
</dbReference>